<dbReference type="InterPro" id="IPR015943">
    <property type="entry name" value="WD40/YVTN_repeat-like_dom_sf"/>
</dbReference>
<comment type="subunit">
    <text evidence="6 7">Component of the eukaryotic translation initiation factor 3 (eIF-3) complex.</text>
</comment>
<dbReference type="EMBL" id="HBFB01019016">
    <property type="protein sequence ID" value="CAD8682406.1"/>
    <property type="molecule type" value="Transcribed_RNA"/>
</dbReference>
<dbReference type="SUPFAM" id="SSF54928">
    <property type="entry name" value="RNA-binding domain, RBD"/>
    <property type="match status" value="1"/>
</dbReference>
<feature type="domain" description="RRM" evidence="8">
    <location>
        <begin position="12"/>
        <end position="107"/>
    </location>
</feature>
<dbReference type="CDD" id="cd12278">
    <property type="entry name" value="RRM_eIF3B"/>
    <property type="match status" value="1"/>
</dbReference>
<name>A0A7S0RNN4_9CHLO</name>
<dbReference type="AlphaFoldDB" id="A0A7S0RNN4"/>
<keyword evidence="4 6" id="KW-0694">RNA-binding</keyword>
<dbReference type="GO" id="GO:0016282">
    <property type="term" value="C:eukaryotic 43S preinitiation complex"/>
    <property type="evidence" value="ECO:0007669"/>
    <property type="project" value="UniProtKB-UniRule"/>
</dbReference>
<dbReference type="InterPro" id="IPR000504">
    <property type="entry name" value="RRM_dom"/>
</dbReference>
<comment type="function">
    <text evidence="6">RNA-binding component of the eukaryotic translation initiation factor 3 (eIF-3) complex, which is involved in protein synthesis of a specialized repertoire of mRNAs and, together with other initiation factors, stimulates binding of mRNA and methionyl-tRNAi to the 40S ribosome. The eIF-3 complex specifically targets and initiates translation of a subset of mRNAs involved in cell proliferation.</text>
</comment>
<evidence type="ECO:0000256" key="2">
    <source>
        <dbReference type="ARBA" id="ARBA00022490"/>
    </source>
</evidence>
<dbReference type="GO" id="GO:0005852">
    <property type="term" value="C:eukaryotic translation initiation factor 3 complex"/>
    <property type="evidence" value="ECO:0007669"/>
    <property type="project" value="UniProtKB-UniRule"/>
</dbReference>
<evidence type="ECO:0000256" key="3">
    <source>
        <dbReference type="ARBA" id="ARBA00022540"/>
    </source>
</evidence>
<dbReference type="InterPro" id="IPR034363">
    <property type="entry name" value="eIF3B_RRM"/>
</dbReference>
<dbReference type="InterPro" id="IPR011400">
    <property type="entry name" value="EIF3B"/>
</dbReference>
<dbReference type="PIRSF" id="PIRSF036424">
    <property type="entry name" value="eIF3b"/>
    <property type="match status" value="1"/>
</dbReference>
<dbReference type="Pfam" id="PF08662">
    <property type="entry name" value="eIF2A"/>
    <property type="match status" value="1"/>
</dbReference>
<dbReference type="GO" id="GO:0033290">
    <property type="term" value="C:eukaryotic 48S preinitiation complex"/>
    <property type="evidence" value="ECO:0007669"/>
    <property type="project" value="UniProtKB-UniRule"/>
</dbReference>
<dbReference type="GO" id="GO:0031369">
    <property type="term" value="F:translation initiation factor binding"/>
    <property type="evidence" value="ECO:0007669"/>
    <property type="project" value="InterPro"/>
</dbReference>
<keyword evidence="2 6" id="KW-0963">Cytoplasm</keyword>
<gene>
    <name evidence="9" type="ORF">CLEI1391_LOCUS10663</name>
</gene>
<dbReference type="PANTHER" id="PTHR14068:SF0">
    <property type="entry name" value="EUKARYOTIC TRANSLATION INITIATION FACTOR 3 SUBUNIT B"/>
    <property type="match status" value="1"/>
</dbReference>
<evidence type="ECO:0000313" key="9">
    <source>
        <dbReference type="EMBL" id="CAD8682406.1"/>
    </source>
</evidence>
<keyword evidence="3 6" id="KW-0396">Initiation factor</keyword>
<dbReference type="HAMAP" id="MF_03001">
    <property type="entry name" value="eIF3b"/>
    <property type="match status" value="1"/>
</dbReference>
<evidence type="ECO:0000256" key="6">
    <source>
        <dbReference type="HAMAP-Rule" id="MF_03001"/>
    </source>
</evidence>
<comment type="subcellular location">
    <subcellularLocation>
        <location evidence="1 6 7">Cytoplasm</location>
    </subcellularLocation>
</comment>
<accession>A0A7S0RNN4</accession>
<dbReference type="GO" id="GO:0003743">
    <property type="term" value="F:translation initiation factor activity"/>
    <property type="evidence" value="ECO:0007669"/>
    <property type="project" value="UniProtKB-UniRule"/>
</dbReference>
<sequence length="676" mass="77641">MEELQTETGFGSVIVVTGLPVVPQEKHEKLTAVVTKVLSQWGPVREVNMPKDASGTSKGYAFAEYDQPDAAQRARAASQVPEVPNQQPAHPCRLDRNHRLVINLFDDIDKYAKVSDTYVAPEPKEFKPQEDLFSWMLDKLGRDQFVIRAGPEVMVAWNDGKRQRLDEVAKRNNWTETFVQWSPMGTYMTTLHRQGAAIWGGPDMGRLNKYEHQGIRLLEFSPNERYLVTYSSQEPTRPTDHATVSFLVHDVRSARKLRVFEGTAEEYSLGSAAGAIKWPVFKWAGGKEDMFCARMGRVRTADNQAAAAILVYQAPEMKLLDGKPLKMDGVQDFEWSPSEPILAAYTAEQNQMPARIALVKLPERTEVRQKNLFSVSDVRIFWHPQGDYLAVKVDRYTKTKKSTYTGFEIFSVRDKDIPMEVMELPNKGDKVVGFAWEPKGHRFAVLHGEGPKPNISFYSMRDEKGRLVVKHLHTMTQKSCTNVYWSPQGRYIVLAGLKNFNGQLEFYNVDEMEVMAAAEHFMATDVEWDPTGRYIATSVTSVHQMENGFNLWSFQGKLLYTTAKERLFQFSWRPRLPTLLPAEKEAEINKNLKAYSKKYDEEDEQLLMQADQDVLQERQRMQDEWDAYSARRAEYKKLLDGFRRTMYGDRYSEGEFKMESSTVEQVVDVKEEPYKA</sequence>
<dbReference type="SUPFAM" id="SSF82171">
    <property type="entry name" value="DPP6 N-terminal domain-like"/>
    <property type="match status" value="1"/>
</dbReference>
<keyword evidence="5 6" id="KW-0648">Protein biosynthesis</keyword>
<dbReference type="Pfam" id="PF00076">
    <property type="entry name" value="RRM_1"/>
    <property type="match status" value="1"/>
</dbReference>
<evidence type="ECO:0000256" key="5">
    <source>
        <dbReference type="ARBA" id="ARBA00022917"/>
    </source>
</evidence>
<dbReference type="PROSITE" id="PS50102">
    <property type="entry name" value="RRM"/>
    <property type="match status" value="1"/>
</dbReference>
<evidence type="ECO:0000259" key="8">
    <source>
        <dbReference type="PROSITE" id="PS50102"/>
    </source>
</evidence>
<comment type="similarity">
    <text evidence="6 7">Belongs to the eIF-3 subunit B family.</text>
</comment>
<dbReference type="GO" id="GO:0003723">
    <property type="term" value="F:RNA binding"/>
    <property type="evidence" value="ECO:0007669"/>
    <property type="project" value="UniProtKB-UniRule"/>
</dbReference>
<evidence type="ECO:0000256" key="7">
    <source>
        <dbReference type="PIRNR" id="PIRNR036424"/>
    </source>
</evidence>
<evidence type="ECO:0000256" key="4">
    <source>
        <dbReference type="ARBA" id="ARBA00022884"/>
    </source>
</evidence>
<dbReference type="SMART" id="SM00360">
    <property type="entry name" value="RRM"/>
    <property type="match status" value="1"/>
</dbReference>
<proteinExistence type="inferred from homology"/>
<reference evidence="9" key="1">
    <citation type="submission" date="2021-01" db="EMBL/GenBank/DDBJ databases">
        <authorList>
            <person name="Corre E."/>
            <person name="Pelletier E."/>
            <person name="Niang G."/>
            <person name="Scheremetjew M."/>
            <person name="Finn R."/>
            <person name="Kale V."/>
            <person name="Holt S."/>
            <person name="Cochrane G."/>
            <person name="Meng A."/>
            <person name="Brown T."/>
            <person name="Cohen L."/>
        </authorList>
    </citation>
    <scope>NUCLEOTIDE SEQUENCE</scope>
    <source>
        <strain evidence="9">SAG 11-49</strain>
    </source>
</reference>
<comment type="function">
    <text evidence="7">Component of the eukaryotic translation initiation factor 3 (eIF-3) complex, which is involved in protein synthesis and, together with other initiation factors, stimulates binding of mRNA and methionyl-tRNAi to the 40S ribosome.</text>
</comment>
<dbReference type="PANTHER" id="PTHR14068">
    <property type="entry name" value="EUKARYOTIC TRANSLATION INITIATION FACTOR 3 EIF3 -RELATED"/>
    <property type="match status" value="1"/>
</dbReference>
<dbReference type="FunFam" id="2.130.10.10:FF:000286">
    <property type="entry name" value="Eukaryotic translation initiation factor 3 subunit B"/>
    <property type="match status" value="1"/>
</dbReference>
<dbReference type="InterPro" id="IPR013979">
    <property type="entry name" value="TIF_beta_prop-like"/>
</dbReference>
<evidence type="ECO:0000256" key="1">
    <source>
        <dbReference type="ARBA" id="ARBA00004496"/>
    </source>
</evidence>
<protein>
    <recommendedName>
        <fullName evidence="6 7">Eukaryotic translation initiation factor 3 subunit B</fullName>
        <shortName evidence="6 7">eIF3b</shortName>
    </recommendedName>
    <alternativeName>
        <fullName evidence="6">eIF-3-eta</fullName>
    </alternativeName>
    <alternativeName>
        <fullName evidence="6">eIF3 p110</fullName>
    </alternativeName>
</protein>
<dbReference type="GO" id="GO:0001732">
    <property type="term" value="P:formation of cytoplasmic translation initiation complex"/>
    <property type="evidence" value="ECO:0007669"/>
    <property type="project" value="UniProtKB-UniRule"/>
</dbReference>
<organism evidence="9">
    <name type="scientific">Chlamydomonas leiostraca</name>
    <dbReference type="NCBI Taxonomy" id="1034604"/>
    <lineage>
        <taxon>Eukaryota</taxon>
        <taxon>Viridiplantae</taxon>
        <taxon>Chlorophyta</taxon>
        <taxon>core chlorophytes</taxon>
        <taxon>Chlorophyceae</taxon>
        <taxon>CS clade</taxon>
        <taxon>Chlamydomonadales</taxon>
        <taxon>Chlamydomonadaceae</taxon>
        <taxon>Chlamydomonas</taxon>
    </lineage>
</organism>
<dbReference type="Gene3D" id="2.130.10.10">
    <property type="entry name" value="YVTN repeat-like/Quinoprotein amine dehydrogenase"/>
    <property type="match status" value="1"/>
</dbReference>
<dbReference type="Gene3D" id="3.30.70.330">
    <property type="match status" value="1"/>
</dbReference>
<dbReference type="InterPro" id="IPR035979">
    <property type="entry name" value="RBD_domain_sf"/>
</dbReference>
<dbReference type="InterPro" id="IPR012677">
    <property type="entry name" value="Nucleotide-bd_a/b_plait_sf"/>
</dbReference>